<protein>
    <submittedName>
        <fullName evidence="1">Uncharacterized protein</fullName>
    </submittedName>
</protein>
<evidence type="ECO:0000313" key="1">
    <source>
        <dbReference type="EMBL" id="PIV08610.1"/>
    </source>
</evidence>
<comment type="caution">
    <text evidence="1">The sequence shown here is derived from an EMBL/GenBank/DDBJ whole genome shotgun (WGS) entry which is preliminary data.</text>
</comment>
<dbReference type="Proteomes" id="UP000230119">
    <property type="component" value="Unassembled WGS sequence"/>
</dbReference>
<organism evidence="1 2">
    <name type="scientific">Candidatus Roizmanbacteria bacterium CG03_land_8_20_14_0_80_39_12</name>
    <dbReference type="NCBI Taxonomy" id="1974847"/>
    <lineage>
        <taxon>Bacteria</taxon>
        <taxon>Candidatus Roizmaniibacteriota</taxon>
    </lineage>
</organism>
<sequence>MNKNIFQNWTATKELDTANTISNENDCIIDGNNFTIDGNNVVYITNHYSIGELIRFFLK</sequence>
<dbReference type="AlphaFoldDB" id="A0A2M7BT17"/>
<evidence type="ECO:0000313" key="2">
    <source>
        <dbReference type="Proteomes" id="UP000230119"/>
    </source>
</evidence>
<reference evidence="2" key="1">
    <citation type="submission" date="2017-09" db="EMBL/GenBank/DDBJ databases">
        <title>Depth-based differentiation of microbial function through sediment-hosted aquifers and enrichment of novel symbionts in the deep terrestrial subsurface.</title>
        <authorList>
            <person name="Probst A.J."/>
            <person name="Ladd B."/>
            <person name="Jarett J.K."/>
            <person name="Geller-Mcgrath D.E."/>
            <person name="Sieber C.M.K."/>
            <person name="Emerson J.B."/>
            <person name="Anantharaman K."/>
            <person name="Thomas B.C."/>
            <person name="Malmstrom R."/>
            <person name="Stieglmeier M."/>
            <person name="Klingl A."/>
            <person name="Woyke T."/>
            <person name="Ryan C.M."/>
            <person name="Banfield J.F."/>
        </authorList>
    </citation>
    <scope>NUCLEOTIDE SEQUENCE [LARGE SCALE GENOMIC DNA]</scope>
</reference>
<proteinExistence type="predicted"/>
<dbReference type="EMBL" id="PEVA01000072">
    <property type="protein sequence ID" value="PIV08610.1"/>
    <property type="molecule type" value="Genomic_DNA"/>
</dbReference>
<name>A0A2M7BT17_9BACT</name>
<gene>
    <name evidence="1" type="ORF">COS52_01795</name>
</gene>
<accession>A0A2M7BT17</accession>